<dbReference type="KEGG" id="abaw:D5400_10625"/>
<dbReference type="GO" id="GO:0046872">
    <property type="term" value="F:metal ion binding"/>
    <property type="evidence" value="ECO:0007669"/>
    <property type="project" value="UniProtKB-KW"/>
</dbReference>
<dbReference type="EMBL" id="CP032509">
    <property type="protein sequence ID" value="AZN71670.1"/>
    <property type="molecule type" value="Genomic_DNA"/>
</dbReference>
<reference evidence="6 7" key="1">
    <citation type="submission" date="2018-09" db="EMBL/GenBank/DDBJ databases">
        <title>Marinorhizobium profundi gen. nov., sp. nov., isolated from a deep-sea sediment sample from the New Britain Trench and proposal of Marinorhizobiaceae fam. nov. in the order Rhizobiales of the class Alphaproteobacteria.</title>
        <authorList>
            <person name="Cao J."/>
        </authorList>
    </citation>
    <scope>NUCLEOTIDE SEQUENCE [LARGE SCALE GENOMIC DNA]</scope>
    <source>
        <strain evidence="6 7">WS11</strain>
    </source>
</reference>
<proteinExistence type="predicted"/>
<dbReference type="InterPro" id="IPR015797">
    <property type="entry name" value="NUDIX_hydrolase-like_dom_sf"/>
</dbReference>
<dbReference type="InterPro" id="IPR000086">
    <property type="entry name" value="NUDIX_hydrolase_dom"/>
</dbReference>
<evidence type="ECO:0000313" key="6">
    <source>
        <dbReference type="EMBL" id="AZN71670.1"/>
    </source>
</evidence>
<name>A0A3Q8XQE6_9HYPH</name>
<keyword evidence="2" id="KW-0479">Metal-binding</keyword>
<comment type="cofactor">
    <cofactor evidence="1">
        <name>Mg(2+)</name>
        <dbReference type="ChEBI" id="CHEBI:18420"/>
    </cofactor>
</comment>
<dbReference type="GO" id="GO:0005737">
    <property type="term" value="C:cytoplasm"/>
    <property type="evidence" value="ECO:0007669"/>
    <property type="project" value="TreeGrafter"/>
</dbReference>
<keyword evidence="7" id="KW-1185">Reference proteome</keyword>
<dbReference type="Proteomes" id="UP000268192">
    <property type="component" value="Chromosome"/>
</dbReference>
<evidence type="ECO:0000313" key="7">
    <source>
        <dbReference type="Proteomes" id="UP000268192"/>
    </source>
</evidence>
<sequence length="159" mass="17815">MHSTPATFDQTREGSLIQYGALPYRLRKPGIVDYLVVTSRGTGRWILPKGGLVKGKTAAQSAAQEALEEAGVRGRLHGEPIGVYRTTKQRPRPIYVTVLLFALQVEEMLERWPEQGQRIRKWASLAELNELLTDDGAAQLIAKFDRIMRIDISGQSTRN</sequence>
<dbReference type="InterPro" id="IPR047198">
    <property type="entry name" value="DDP-like_NUDIX"/>
</dbReference>
<dbReference type="PROSITE" id="PS51462">
    <property type="entry name" value="NUDIX"/>
    <property type="match status" value="1"/>
</dbReference>
<dbReference type="SUPFAM" id="SSF55811">
    <property type="entry name" value="Nudix"/>
    <property type="match status" value="1"/>
</dbReference>
<protein>
    <submittedName>
        <fullName evidence="6">NUDIX domain-containing protein</fullName>
    </submittedName>
</protein>
<dbReference type="Pfam" id="PF00293">
    <property type="entry name" value="NUDIX"/>
    <property type="match status" value="1"/>
</dbReference>
<dbReference type="RefSeq" id="WP_126009982.1">
    <property type="nucleotide sequence ID" value="NZ_CP032509.1"/>
</dbReference>
<dbReference type="PANTHER" id="PTHR12629:SF0">
    <property type="entry name" value="DIPHOSPHOINOSITOL-POLYPHOSPHATE DIPHOSPHATASE"/>
    <property type="match status" value="1"/>
</dbReference>
<organism evidence="6 7">
    <name type="scientific">Georhizobium profundi</name>
    <dbReference type="NCBI Taxonomy" id="2341112"/>
    <lineage>
        <taxon>Bacteria</taxon>
        <taxon>Pseudomonadati</taxon>
        <taxon>Pseudomonadota</taxon>
        <taxon>Alphaproteobacteria</taxon>
        <taxon>Hyphomicrobiales</taxon>
        <taxon>Rhizobiaceae</taxon>
        <taxon>Georhizobium</taxon>
    </lineage>
</organism>
<accession>A0A3Q8XQE6</accession>
<dbReference type="AlphaFoldDB" id="A0A3Q8XQE6"/>
<dbReference type="GO" id="GO:0016462">
    <property type="term" value="F:pyrophosphatase activity"/>
    <property type="evidence" value="ECO:0007669"/>
    <property type="project" value="InterPro"/>
</dbReference>
<dbReference type="OrthoDB" id="7066910at2"/>
<keyword evidence="4" id="KW-0460">Magnesium</keyword>
<dbReference type="CDD" id="cd04666">
    <property type="entry name" value="NUDIX_DIPP2_like_Nudt4"/>
    <property type="match status" value="1"/>
</dbReference>
<dbReference type="PANTHER" id="PTHR12629">
    <property type="entry name" value="DIPHOSPHOINOSITOL POLYPHOSPHATE PHOSPHOHYDROLASE"/>
    <property type="match status" value="1"/>
</dbReference>
<evidence type="ECO:0000256" key="4">
    <source>
        <dbReference type="ARBA" id="ARBA00022842"/>
    </source>
</evidence>
<dbReference type="Gene3D" id="3.90.79.10">
    <property type="entry name" value="Nucleoside Triphosphate Pyrophosphohydrolase"/>
    <property type="match status" value="1"/>
</dbReference>
<evidence type="ECO:0000256" key="2">
    <source>
        <dbReference type="ARBA" id="ARBA00022723"/>
    </source>
</evidence>
<evidence type="ECO:0000259" key="5">
    <source>
        <dbReference type="PROSITE" id="PS51462"/>
    </source>
</evidence>
<keyword evidence="3" id="KW-0378">Hydrolase</keyword>
<evidence type="ECO:0000256" key="1">
    <source>
        <dbReference type="ARBA" id="ARBA00001946"/>
    </source>
</evidence>
<feature type="domain" description="Nudix hydrolase" evidence="5">
    <location>
        <begin position="14"/>
        <end position="145"/>
    </location>
</feature>
<evidence type="ECO:0000256" key="3">
    <source>
        <dbReference type="ARBA" id="ARBA00022801"/>
    </source>
</evidence>
<gene>
    <name evidence="6" type="ORF">D5400_10625</name>
</gene>